<dbReference type="InterPro" id="IPR008000">
    <property type="entry name" value="Rham/fucose_mutarotase"/>
</dbReference>
<proteinExistence type="predicted"/>
<dbReference type="InParanoid" id="A0A2R5G0L6"/>
<dbReference type="OrthoDB" id="9981546at2759"/>
<keyword evidence="2" id="KW-1133">Transmembrane helix</keyword>
<protein>
    <recommendedName>
        <fullName evidence="5">L-rhamnose mutarotase</fullName>
    </recommendedName>
</protein>
<evidence type="ECO:0000256" key="1">
    <source>
        <dbReference type="SAM" id="MobiDB-lite"/>
    </source>
</evidence>
<evidence type="ECO:0000256" key="2">
    <source>
        <dbReference type="SAM" id="Phobius"/>
    </source>
</evidence>
<comment type="caution">
    <text evidence="3">The sequence shown here is derived from an EMBL/GenBank/DDBJ whole genome shotgun (WGS) entry which is preliminary data.</text>
</comment>
<keyword evidence="4" id="KW-1185">Reference proteome</keyword>
<dbReference type="Gene3D" id="3.30.70.100">
    <property type="match status" value="1"/>
</dbReference>
<gene>
    <name evidence="3" type="ORF">FCC1311_002832</name>
</gene>
<sequence>MVPSGREFMFQPRAPGLEAPAEPRVETVTLPTAATAVAVAVAAGAMLGGYTAAWWMRRNLKKKRAPKRVAGLLKLRPEKEIEYRQLHEHTWQEVMQTMYENNMRNFSVFLHKPSYQLFSYYEYIGSDYEGDMARIARDPVVKSWWSFCEPCQEPLNWHGSPPSQGGSGGGGDNEWWATLTNINHCGAWPVYFSDRMPDPDFQPPKVHDLKTPRAGHSDTGRKSE</sequence>
<dbReference type="InterPro" id="IPR011008">
    <property type="entry name" value="Dimeric_a/b-barrel"/>
</dbReference>
<dbReference type="Proteomes" id="UP000241890">
    <property type="component" value="Unassembled WGS sequence"/>
</dbReference>
<name>A0A2R5G0L6_9STRA</name>
<dbReference type="Pfam" id="PF05336">
    <property type="entry name" value="rhaM"/>
    <property type="match status" value="1"/>
</dbReference>
<dbReference type="GO" id="GO:0016857">
    <property type="term" value="F:racemase and epimerase activity, acting on carbohydrates and derivatives"/>
    <property type="evidence" value="ECO:0007669"/>
    <property type="project" value="InterPro"/>
</dbReference>
<dbReference type="AlphaFoldDB" id="A0A2R5G0L6"/>
<evidence type="ECO:0000313" key="4">
    <source>
        <dbReference type="Proteomes" id="UP000241890"/>
    </source>
</evidence>
<keyword evidence="2" id="KW-0812">Transmembrane</keyword>
<reference evidence="3 4" key="1">
    <citation type="submission" date="2017-12" db="EMBL/GenBank/DDBJ databases">
        <title>Sequencing, de novo assembly and annotation of complete genome of a new Thraustochytrid species, strain FCC1311.</title>
        <authorList>
            <person name="Sedici K."/>
            <person name="Godart F."/>
            <person name="Aiese Cigliano R."/>
            <person name="Sanseverino W."/>
            <person name="Barakat M."/>
            <person name="Ortet P."/>
            <person name="Marechal E."/>
            <person name="Cagnac O."/>
            <person name="Amato A."/>
        </authorList>
    </citation>
    <scope>NUCLEOTIDE SEQUENCE [LARGE SCALE GENOMIC DNA]</scope>
</reference>
<evidence type="ECO:0000313" key="3">
    <source>
        <dbReference type="EMBL" id="GBG24065.1"/>
    </source>
</evidence>
<dbReference type="EMBL" id="BEYU01000003">
    <property type="protein sequence ID" value="GBG24065.1"/>
    <property type="molecule type" value="Genomic_DNA"/>
</dbReference>
<dbReference type="SUPFAM" id="SSF54909">
    <property type="entry name" value="Dimeric alpha+beta barrel"/>
    <property type="match status" value="1"/>
</dbReference>
<organism evidence="3 4">
    <name type="scientific">Hondaea fermentalgiana</name>
    <dbReference type="NCBI Taxonomy" id="2315210"/>
    <lineage>
        <taxon>Eukaryota</taxon>
        <taxon>Sar</taxon>
        <taxon>Stramenopiles</taxon>
        <taxon>Bigyra</taxon>
        <taxon>Labyrinthulomycetes</taxon>
        <taxon>Thraustochytrida</taxon>
        <taxon>Thraustochytriidae</taxon>
        <taxon>Hondaea</taxon>
    </lineage>
</organism>
<feature type="transmembrane region" description="Helical" evidence="2">
    <location>
        <begin position="33"/>
        <end position="55"/>
    </location>
</feature>
<accession>A0A2R5G0L6</accession>
<evidence type="ECO:0008006" key="5">
    <source>
        <dbReference type="Google" id="ProtNLM"/>
    </source>
</evidence>
<keyword evidence="2" id="KW-0472">Membrane</keyword>
<feature type="region of interest" description="Disordered" evidence="1">
    <location>
        <begin position="199"/>
        <end position="224"/>
    </location>
</feature>
<dbReference type="PANTHER" id="PTHR34389">
    <property type="entry name" value="L-RHAMNOSE MUTAROTASE"/>
    <property type="match status" value="1"/>
</dbReference>
<dbReference type="PANTHER" id="PTHR34389:SF2">
    <property type="entry name" value="L-RHAMNOSE MUTAROTASE"/>
    <property type="match status" value="1"/>
</dbReference>
<feature type="compositionally biased region" description="Basic and acidic residues" evidence="1">
    <location>
        <begin position="205"/>
        <end position="224"/>
    </location>
</feature>